<evidence type="ECO:0000256" key="4">
    <source>
        <dbReference type="ARBA" id="ARBA00023136"/>
    </source>
</evidence>
<proteinExistence type="predicted"/>
<dbReference type="Proteomes" id="UP001229251">
    <property type="component" value="Unassembled WGS sequence"/>
</dbReference>
<organism evidence="6 7">
    <name type="scientific">Facklamia hominis</name>
    <dbReference type="NCBI Taxonomy" id="178214"/>
    <lineage>
        <taxon>Bacteria</taxon>
        <taxon>Bacillati</taxon>
        <taxon>Bacillota</taxon>
        <taxon>Bacilli</taxon>
        <taxon>Lactobacillales</taxon>
        <taxon>Aerococcaceae</taxon>
        <taxon>Facklamia</taxon>
    </lineage>
</organism>
<dbReference type="EMBL" id="JASOOE010000001">
    <property type="protein sequence ID" value="MDK7186407.1"/>
    <property type="molecule type" value="Genomic_DNA"/>
</dbReference>
<dbReference type="RefSeq" id="WP_285065114.1">
    <property type="nucleotide sequence ID" value="NZ_JASOOE010000001.1"/>
</dbReference>
<evidence type="ECO:0000256" key="3">
    <source>
        <dbReference type="ARBA" id="ARBA00022989"/>
    </source>
</evidence>
<comment type="subcellular location">
    <subcellularLocation>
        <location evidence="1">Endomembrane system</location>
        <topology evidence="1">Multi-pass membrane protein</topology>
    </subcellularLocation>
</comment>
<evidence type="ECO:0000259" key="5">
    <source>
        <dbReference type="Pfam" id="PF06803"/>
    </source>
</evidence>
<protein>
    <submittedName>
        <fullName evidence="6">DUF1232 domain-containing protein</fullName>
    </submittedName>
</protein>
<name>A0AAJ1Q3Y0_9LACT</name>
<dbReference type="Pfam" id="PF06803">
    <property type="entry name" value="DUF1232"/>
    <property type="match status" value="1"/>
</dbReference>
<evidence type="ECO:0000256" key="2">
    <source>
        <dbReference type="ARBA" id="ARBA00022692"/>
    </source>
</evidence>
<accession>A0AAJ1Q3Y0</accession>
<evidence type="ECO:0000256" key="1">
    <source>
        <dbReference type="ARBA" id="ARBA00004127"/>
    </source>
</evidence>
<gene>
    <name evidence="6" type="ORF">QP433_00250</name>
</gene>
<comment type="caution">
    <text evidence="6">The sequence shown here is derived from an EMBL/GenBank/DDBJ whole genome shotgun (WGS) entry which is preliminary data.</text>
</comment>
<dbReference type="AlphaFoldDB" id="A0AAJ1Q3Y0"/>
<feature type="domain" description="DUF1232" evidence="5">
    <location>
        <begin position="31"/>
        <end position="65"/>
    </location>
</feature>
<sequence length="80" mass="9170">MFKKRPLTLFEKLPLFFRALVAPDTSWPLRGVILLTIGYIVLPTDLIPDFLGPFAWLDDLLIAHWAINQVIQRLPASVKQ</sequence>
<keyword evidence="2" id="KW-0812">Transmembrane</keyword>
<dbReference type="InterPro" id="IPR010652">
    <property type="entry name" value="DUF1232"/>
</dbReference>
<evidence type="ECO:0000313" key="7">
    <source>
        <dbReference type="Proteomes" id="UP001229251"/>
    </source>
</evidence>
<reference evidence="6" key="1">
    <citation type="submission" date="2023-05" db="EMBL/GenBank/DDBJ databases">
        <title>Cataloging the Phylogenetic Diversity of Human Bladder Bacteria.</title>
        <authorList>
            <person name="Du J."/>
        </authorList>
    </citation>
    <scope>NUCLEOTIDE SEQUENCE</scope>
    <source>
        <strain evidence="6">UMB1231</strain>
    </source>
</reference>
<dbReference type="GO" id="GO:0012505">
    <property type="term" value="C:endomembrane system"/>
    <property type="evidence" value="ECO:0007669"/>
    <property type="project" value="UniProtKB-SubCell"/>
</dbReference>
<keyword evidence="3" id="KW-1133">Transmembrane helix</keyword>
<evidence type="ECO:0000313" key="6">
    <source>
        <dbReference type="EMBL" id="MDK7186407.1"/>
    </source>
</evidence>
<keyword evidence="4" id="KW-0472">Membrane</keyword>